<evidence type="ECO:0000256" key="2">
    <source>
        <dbReference type="SAM" id="Phobius"/>
    </source>
</evidence>
<dbReference type="OrthoDB" id="5244357at2"/>
<dbReference type="NCBIfam" id="TIGR02532">
    <property type="entry name" value="IV_pilin_GFxxxE"/>
    <property type="match status" value="1"/>
</dbReference>
<dbReference type="Proteomes" id="UP000278962">
    <property type="component" value="Unassembled WGS sequence"/>
</dbReference>
<dbReference type="AlphaFoldDB" id="A0A660L5S2"/>
<evidence type="ECO:0000256" key="1">
    <source>
        <dbReference type="SAM" id="MobiDB-lite"/>
    </source>
</evidence>
<keyword evidence="2" id="KW-0472">Membrane</keyword>
<keyword evidence="2" id="KW-1133">Transmembrane helix</keyword>
<keyword evidence="4" id="KW-1185">Reference proteome</keyword>
<organism evidence="3 4">
    <name type="scientific">Solirubrobacter pauli</name>
    <dbReference type="NCBI Taxonomy" id="166793"/>
    <lineage>
        <taxon>Bacteria</taxon>
        <taxon>Bacillati</taxon>
        <taxon>Actinomycetota</taxon>
        <taxon>Thermoleophilia</taxon>
        <taxon>Solirubrobacterales</taxon>
        <taxon>Solirubrobacteraceae</taxon>
        <taxon>Solirubrobacter</taxon>
    </lineage>
</organism>
<dbReference type="Gene3D" id="2.60.40.10">
    <property type="entry name" value="Immunoglobulins"/>
    <property type="match status" value="1"/>
</dbReference>
<feature type="transmembrane region" description="Helical" evidence="2">
    <location>
        <begin position="12"/>
        <end position="33"/>
    </location>
</feature>
<reference evidence="3 4" key="1">
    <citation type="submission" date="2018-10" db="EMBL/GenBank/DDBJ databases">
        <title>Genomic Encyclopedia of Archaeal and Bacterial Type Strains, Phase II (KMG-II): from individual species to whole genera.</title>
        <authorList>
            <person name="Goeker M."/>
        </authorList>
    </citation>
    <scope>NUCLEOTIDE SEQUENCE [LARGE SCALE GENOMIC DNA]</scope>
    <source>
        <strain evidence="3 4">DSM 14954</strain>
    </source>
</reference>
<accession>A0A660L5S2</accession>
<feature type="compositionally biased region" description="Polar residues" evidence="1">
    <location>
        <begin position="447"/>
        <end position="456"/>
    </location>
</feature>
<dbReference type="EMBL" id="RBIL01000002">
    <property type="protein sequence ID" value="RKQ86930.1"/>
    <property type="molecule type" value="Genomic_DNA"/>
</dbReference>
<dbReference type="RefSeq" id="WP_121255084.1">
    <property type="nucleotide sequence ID" value="NZ_RBIL01000002.1"/>
</dbReference>
<dbReference type="GO" id="GO:0005975">
    <property type="term" value="P:carbohydrate metabolic process"/>
    <property type="evidence" value="ECO:0007669"/>
    <property type="project" value="UniProtKB-ARBA"/>
</dbReference>
<gene>
    <name evidence="3" type="ORF">C8N24_4947</name>
</gene>
<feature type="region of interest" description="Disordered" evidence="1">
    <location>
        <begin position="447"/>
        <end position="499"/>
    </location>
</feature>
<evidence type="ECO:0000313" key="4">
    <source>
        <dbReference type="Proteomes" id="UP000278962"/>
    </source>
</evidence>
<keyword evidence="2" id="KW-0812">Transmembrane</keyword>
<evidence type="ECO:0000313" key="3">
    <source>
        <dbReference type="EMBL" id="RKQ86930.1"/>
    </source>
</evidence>
<dbReference type="InterPro" id="IPR012902">
    <property type="entry name" value="N_methyl_site"/>
</dbReference>
<sequence>MNHPRNQDGFALIEVIVSAAVLALIALAVLSGIDGATASTARERARAVAASLAEQDQERLRGYRFEELSRLNEESTKSVGDVTYTVKSEAGWVSDAGQVVDETCGAAGAKQSEYLRIVSTVTSKLVGTRIPAVKIESLVSPPVSGSLVVKLEGGVPSRVPVGITVTAIAKTTGRTYAVQTNSLGCAVFRTIETGDYTIRLNTPGWVDKKPQQLSEKSATVNSALMSVVTMPYDRAIKMRVSVKTLRPGAAFPSSNTYDSKIKTISDSAADVDTRPYSLTAPGSTFDIQGAFPFGSAYSFFTGPCGLQSPVKAGNPNYFSTTNTAATILGDPDSVQKPQLATVYQPALNARIRASSTSGNPTQSTFDATNFVVHAVLQTGSDTCADFPPVQLQPTTWPSAWGANPLNDANKNRNWLVQSGGGFDPGLPFGTYRICIKDTANPKKYWSTAGTPNSNPANPHYDNTKPAKVTAGSVQGTVELPPVNTPTNTWTTTPSGGCPA</sequence>
<proteinExistence type="predicted"/>
<name>A0A660L5S2_9ACTN</name>
<dbReference type="Pfam" id="PF07963">
    <property type="entry name" value="N_methyl"/>
    <property type="match status" value="1"/>
</dbReference>
<dbReference type="InterPro" id="IPR013783">
    <property type="entry name" value="Ig-like_fold"/>
</dbReference>
<feature type="compositionally biased region" description="Low complexity" evidence="1">
    <location>
        <begin position="480"/>
        <end position="493"/>
    </location>
</feature>
<comment type="caution">
    <text evidence="3">The sequence shown here is derived from an EMBL/GenBank/DDBJ whole genome shotgun (WGS) entry which is preliminary data.</text>
</comment>
<protein>
    <submittedName>
        <fullName evidence="3">Prepilin-type N-terminal cleavage/methylation domain-containing protein</fullName>
    </submittedName>
</protein>